<dbReference type="InterPro" id="IPR001789">
    <property type="entry name" value="Sig_transdc_resp-reg_receiver"/>
</dbReference>
<keyword evidence="1 3" id="KW-0597">Phosphoprotein</keyword>
<protein>
    <submittedName>
        <fullName evidence="6">Two component transcriptional regulator, LuxR family</fullName>
    </submittedName>
</protein>
<feature type="modified residue" description="4-aspartylphosphate" evidence="3">
    <location>
        <position position="54"/>
    </location>
</feature>
<dbReference type="InterPro" id="IPR000792">
    <property type="entry name" value="Tscrpt_reg_LuxR_C"/>
</dbReference>
<dbReference type="InterPro" id="IPR016032">
    <property type="entry name" value="Sig_transdc_resp-reg_C-effctor"/>
</dbReference>
<dbReference type="Pfam" id="PF00196">
    <property type="entry name" value="GerE"/>
    <property type="match status" value="1"/>
</dbReference>
<dbReference type="RefSeq" id="WP_091949413.1">
    <property type="nucleotide sequence ID" value="NZ_FOSV01000016.1"/>
</dbReference>
<dbReference type="GO" id="GO:0003677">
    <property type="term" value="F:DNA binding"/>
    <property type="evidence" value="ECO:0007669"/>
    <property type="project" value="UniProtKB-KW"/>
</dbReference>
<keyword evidence="2" id="KW-0238">DNA-binding</keyword>
<dbReference type="PANTHER" id="PTHR43214:SF43">
    <property type="entry name" value="TWO-COMPONENT RESPONSE REGULATOR"/>
    <property type="match status" value="1"/>
</dbReference>
<evidence type="ECO:0000259" key="4">
    <source>
        <dbReference type="PROSITE" id="PS50043"/>
    </source>
</evidence>
<evidence type="ECO:0000259" key="5">
    <source>
        <dbReference type="PROSITE" id="PS50110"/>
    </source>
</evidence>
<proteinExistence type="predicted"/>
<name>A0A1I4I6W6_9HYPH</name>
<dbReference type="Proteomes" id="UP000198804">
    <property type="component" value="Unassembled WGS sequence"/>
</dbReference>
<dbReference type="PANTHER" id="PTHR43214">
    <property type="entry name" value="TWO-COMPONENT RESPONSE REGULATOR"/>
    <property type="match status" value="1"/>
</dbReference>
<dbReference type="InterPro" id="IPR036388">
    <property type="entry name" value="WH-like_DNA-bd_sf"/>
</dbReference>
<dbReference type="PROSITE" id="PS50043">
    <property type="entry name" value="HTH_LUXR_2"/>
    <property type="match status" value="1"/>
</dbReference>
<evidence type="ECO:0000256" key="3">
    <source>
        <dbReference type="PROSITE-ProRule" id="PRU00169"/>
    </source>
</evidence>
<dbReference type="CDD" id="cd17535">
    <property type="entry name" value="REC_NarL-like"/>
    <property type="match status" value="1"/>
</dbReference>
<accession>A0A1I4I6W6</accession>
<reference evidence="7" key="1">
    <citation type="submission" date="2016-10" db="EMBL/GenBank/DDBJ databases">
        <authorList>
            <person name="Varghese N."/>
            <person name="Submissions S."/>
        </authorList>
    </citation>
    <scope>NUCLEOTIDE SEQUENCE [LARGE SCALE GENOMIC DNA]</scope>
    <source>
        <strain evidence="7">CGMCC 1.6474</strain>
    </source>
</reference>
<gene>
    <name evidence="6" type="ORF">SAMN04488125_116100</name>
</gene>
<dbReference type="SMART" id="SM00448">
    <property type="entry name" value="REC"/>
    <property type="match status" value="1"/>
</dbReference>
<dbReference type="GO" id="GO:0006355">
    <property type="term" value="P:regulation of DNA-templated transcription"/>
    <property type="evidence" value="ECO:0007669"/>
    <property type="project" value="InterPro"/>
</dbReference>
<evidence type="ECO:0000313" key="6">
    <source>
        <dbReference type="EMBL" id="SFL50152.1"/>
    </source>
</evidence>
<dbReference type="InterPro" id="IPR039420">
    <property type="entry name" value="WalR-like"/>
</dbReference>
<evidence type="ECO:0000256" key="2">
    <source>
        <dbReference type="ARBA" id="ARBA00023125"/>
    </source>
</evidence>
<organism evidence="6 7">
    <name type="scientific">Methylorubrum salsuginis</name>
    <dbReference type="NCBI Taxonomy" id="414703"/>
    <lineage>
        <taxon>Bacteria</taxon>
        <taxon>Pseudomonadati</taxon>
        <taxon>Pseudomonadota</taxon>
        <taxon>Alphaproteobacteria</taxon>
        <taxon>Hyphomicrobiales</taxon>
        <taxon>Methylobacteriaceae</taxon>
        <taxon>Methylorubrum</taxon>
    </lineage>
</organism>
<evidence type="ECO:0000256" key="1">
    <source>
        <dbReference type="ARBA" id="ARBA00022553"/>
    </source>
</evidence>
<dbReference type="GO" id="GO:0000160">
    <property type="term" value="P:phosphorelay signal transduction system"/>
    <property type="evidence" value="ECO:0007669"/>
    <property type="project" value="InterPro"/>
</dbReference>
<dbReference type="EMBL" id="FOSV01000016">
    <property type="protein sequence ID" value="SFL50152.1"/>
    <property type="molecule type" value="Genomic_DNA"/>
</dbReference>
<sequence>MTTLLLVDDHPVVREGYRRLLERQPGLSVVAEAESAAEAYRLYKTHAPDLVLLDLSLPGPSGIEAIRHIRQWDSAARILVFSMRTGAAIARQAFAAGACGYVGKASPPRALLDAVAAVLRGERAMCSDVARAIAQDEVSSGRTALDDLTAREVEILGLTARGMTAGAVADALCLSPKTVQNNLSLIRTKLGARTDAHLVWIALGAGLVAAPEI</sequence>
<feature type="domain" description="Response regulatory" evidence="5">
    <location>
        <begin position="3"/>
        <end position="119"/>
    </location>
</feature>
<dbReference type="Pfam" id="PF00072">
    <property type="entry name" value="Response_reg"/>
    <property type="match status" value="1"/>
</dbReference>
<evidence type="ECO:0000313" key="7">
    <source>
        <dbReference type="Proteomes" id="UP000198804"/>
    </source>
</evidence>
<dbReference type="PROSITE" id="PS50110">
    <property type="entry name" value="RESPONSE_REGULATORY"/>
    <property type="match status" value="1"/>
</dbReference>
<dbReference type="Gene3D" id="1.10.10.10">
    <property type="entry name" value="Winged helix-like DNA-binding domain superfamily/Winged helix DNA-binding domain"/>
    <property type="match status" value="1"/>
</dbReference>
<dbReference type="SUPFAM" id="SSF52172">
    <property type="entry name" value="CheY-like"/>
    <property type="match status" value="1"/>
</dbReference>
<dbReference type="SUPFAM" id="SSF46894">
    <property type="entry name" value="C-terminal effector domain of the bipartite response regulators"/>
    <property type="match status" value="1"/>
</dbReference>
<feature type="domain" description="HTH luxR-type" evidence="4">
    <location>
        <begin position="141"/>
        <end position="206"/>
    </location>
</feature>
<keyword evidence="7" id="KW-1185">Reference proteome</keyword>
<dbReference type="PRINTS" id="PR00038">
    <property type="entry name" value="HTHLUXR"/>
</dbReference>
<dbReference type="InterPro" id="IPR011006">
    <property type="entry name" value="CheY-like_superfamily"/>
</dbReference>
<dbReference type="AlphaFoldDB" id="A0A1I4I6W6"/>
<dbReference type="InterPro" id="IPR058245">
    <property type="entry name" value="NreC/VraR/RcsB-like_REC"/>
</dbReference>
<dbReference type="CDD" id="cd06170">
    <property type="entry name" value="LuxR_C_like"/>
    <property type="match status" value="1"/>
</dbReference>
<dbReference type="STRING" id="414703.SAMN04488125_116100"/>
<dbReference type="OrthoDB" id="9814495at2"/>
<dbReference type="SMART" id="SM00421">
    <property type="entry name" value="HTH_LUXR"/>
    <property type="match status" value="1"/>
</dbReference>
<dbReference type="Gene3D" id="3.40.50.2300">
    <property type="match status" value="1"/>
</dbReference>